<protein>
    <recommendedName>
        <fullName evidence="1">TGS domain-containing protein</fullName>
    </recommendedName>
</protein>
<accession>A0A182LXM3</accession>
<dbReference type="InterPro" id="IPR050062">
    <property type="entry name" value="Pro-tRNA_synthetase"/>
</dbReference>
<dbReference type="GO" id="GO:0005739">
    <property type="term" value="C:mitochondrion"/>
    <property type="evidence" value="ECO:0007669"/>
    <property type="project" value="TreeGrafter"/>
</dbReference>
<dbReference type="STRING" id="139723.A0A182LXM3"/>
<dbReference type="FunFam" id="3.10.20.30:FF:000031">
    <property type="entry name" value="Mitochondrial ribosomal protein L39"/>
    <property type="match status" value="1"/>
</dbReference>
<proteinExistence type="predicted"/>
<dbReference type="EnsemblMetazoa" id="ACUA004414-RA">
    <property type="protein sequence ID" value="ACUA004414-PA"/>
    <property type="gene ID" value="ACUA004414"/>
</dbReference>
<dbReference type="VEuPathDB" id="VectorBase:ACUA004414"/>
<sequence>MVLNVHKMRSSVFQIHHAMKKHYSIAPKGTAKASDLFSDEQRRQRENVGRIEKIEVRYLGLPHDTTLVMNRELSTPYDCARHIGEKYCQQSALALVDNKTPWDMRRPLRDSCTLQLLNFTSPEPHIANKAFWRSCSFLLGAVLQASFKPEAGLFLHSFPKPNSKYGACGITFYADTFANSRLIAVKSGSFVHDIVLAEEHWNPTVSELRALSIEMVKLAQKDLPIERLDVSSELALEMFHDNPFKREQIPSVAGQNNGLVTVYRVGDHLDISKGPMMSSTGLLGRCTISASHPVKEGSESGKHFYRMQGVALPNVLRIGHFAYEILENRSRKMNPAKLPNEPFEDAVAEQVA</sequence>
<dbReference type="GO" id="GO:0003723">
    <property type="term" value="F:RNA binding"/>
    <property type="evidence" value="ECO:0007669"/>
    <property type="project" value="TreeGrafter"/>
</dbReference>
<evidence type="ECO:0000313" key="2">
    <source>
        <dbReference type="EnsemblMetazoa" id="ACUA004414-PA"/>
    </source>
</evidence>
<dbReference type="Gene3D" id="3.30.980.10">
    <property type="entry name" value="Threonyl-trna Synthetase, Chain A, domain 2"/>
    <property type="match status" value="1"/>
</dbReference>
<reference evidence="2" key="2">
    <citation type="submission" date="2020-05" db="UniProtKB">
        <authorList>
            <consortium name="EnsemblMetazoa"/>
        </authorList>
    </citation>
    <scope>IDENTIFICATION</scope>
    <source>
        <strain evidence="2">A-37</strain>
    </source>
</reference>
<keyword evidence="3" id="KW-1185">Reference proteome</keyword>
<dbReference type="PANTHER" id="PTHR42753">
    <property type="entry name" value="MITOCHONDRIAL RIBOSOME PROTEIN L39/PROLYL-TRNA LIGASE FAMILY MEMBER"/>
    <property type="match status" value="1"/>
</dbReference>
<dbReference type="CDD" id="cd01667">
    <property type="entry name" value="TGS_ThrRS"/>
    <property type="match status" value="1"/>
</dbReference>
<evidence type="ECO:0000259" key="1">
    <source>
        <dbReference type="Pfam" id="PF02824"/>
    </source>
</evidence>
<dbReference type="EMBL" id="AXCM01001764">
    <property type="status" value="NOT_ANNOTATED_CDS"/>
    <property type="molecule type" value="Genomic_DNA"/>
</dbReference>
<dbReference type="AlphaFoldDB" id="A0A182LXM3"/>
<dbReference type="GO" id="GO:0000166">
    <property type="term" value="F:nucleotide binding"/>
    <property type="evidence" value="ECO:0007669"/>
    <property type="project" value="InterPro"/>
</dbReference>
<name>A0A182LXM3_9DIPT</name>
<dbReference type="Gene3D" id="3.10.20.30">
    <property type="match status" value="1"/>
</dbReference>
<dbReference type="PANTHER" id="PTHR42753:SF9">
    <property type="entry name" value="LARGE RIBOSOMAL SUBUNIT PROTEIN ML39"/>
    <property type="match status" value="1"/>
</dbReference>
<feature type="domain" description="TGS" evidence="1">
    <location>
        <begin position="73"/>
        <end position="117"/>
    </location>
</feature>
<dbReference type="InterPro" id="IPR004095">
    <property type="entry name" value="TGS"/>
</dbReference>
<reference evidence="3" key="1">
    <citation type="submission" date="2013-09" db="EMBL/GenBank/DDBJ databases">
        <title>The Genome Sequence of Anopheles culicifacies species A.</title>
        <authorList>
            <consortium name="The Broad Institute Genomics Platform"/>
            <person name="Neafsey D.E."/>
            <person name="Besansky N."/>
            <person name="Howell P."/>
            <person name="Walton C."/>
            <person name="Young S.K."/>
            <person name="Zeng Q."/>
            <person name="Gargeya S."/>
            <person name="Fitzgerald M."/>
            <person name="Haas B."/>
            <person name="Abouelleil A."/>
            <person name="Allen A.W."/>
            <person name="Alvarado L."/>
            <person name="Arachchi H.M."/>
            <person name="Berlin A.M."/>
            <person name="Chapman S.B."/>
            <person name="Gainer-Dewar J."/>
            <person name="Goldberg J."/>
            <person name="Griggs A."/>
            <person name="Gujja S."/>
            <person name="Hansen M."/>
            <person name="Howarth C."/>
            <person name="Imamovic A."/>
            <person name="Ireland A."/>
            <person name="Larimer J."/>
            <person name="McCowan C."/>
            <person name="Murphy C."/>
            <person name="Pearson M."/>
            <person name="Poon T.W."/>
            <person name="Priest M."/>
            <person name="Roberts A."/>
            <person name="Saif S."/>
            <person name="Shea T."/>
            <person name="Sisk P."/>
            <person name="Sykes S."/>
            <person name="Wortman J."/>
            <person name="Nusbaum C."/>
            <person name="Birren B."/>
        </authorList>
    </citation>
    <scope>NUCLEOTIDE SEQUENCE [LARGE SCALE GENOMIC DNA]</scope>
    <source>
        <strain evidence="3">A-37</strain>
    </source>
</reference>
<organism evidence="2 3">
    <name type="scientific">Anopheles culicifacies</name>
    <dbReference type="NCBI Taxonomy" id="139723"/>
    <lineage>
        <taxon>Eukaryota</taxon>
        <taxon>Metazoa</taxon>
        <taxon>Ecdysozoa</taxon>
        <taxon>Arthropoda</taxon>
        <taxon>Hexapoda</taxon>
        <taxon>Insecta</taxon>
        <taxon>Pterygota</taxon>
        <taxon>Neoptera</taxon>
        <taxon>Endopterygota</taxon>
        <taxon>Diptera</taxon>
        <taxon>Nematocera</taxon>
        <taxon>Culicoidea</taxon>
        <taxon>Culicidae</taxon>
        <taxon>Anophelinae</taxon>
        <taxon>Anopheles</taxon>
        <taxon>culicifacies species complex</taxon>
    </lineage>
</organism>
<dbReference type="SUPFAM" id="SSF55186">
    <property type="entry name" value="ThrRS/AlaRS common domain"/>
    <property type="match status" value="1"/>
</dbReference>
<dbReference type="Pfam" id="PF02824">
    <property type="entry name" value="TGS"/>
    <property type="match status" value="1"/>
</dbReference>
<evidence type="ECO:0000313" key="3">
    <source>
        <dbReference type="Proteomes" id="UP000075883"/>
    </source>
</evidence>
<dbReference type="InterPro" id="IPR018163">
    <property type="entry name" value="Thr/Ala-tRNA-synth_IIc_edit"/>
</dbReference>
<dbReference type="InterPro" id="IPR012675">
    <property type="entry name" value="Beta-grasp_dom_sf"/>
</dbReference>
<dbReference type="Proteomes" id="UP000075883">
    <property type="component" value="Unassembled WGS sequence"/>
</dbReference>